<dbReference type="PANTHER" id="PTHR43132:SF2">
    <property type="entry name" value="ARSENICAL RESISTANCE OPERON REPRESSOR ARSR-RELATED"/>
    <property type="match status" value="1"/>
</dbReference>
<dbReference type="InterPro" id="IPR051011">
    <property type="entry name" value="Metal_resp_trans_reg"/>
</dbReference>
<dbReference type="CDD" id="cd00090">
    <property type="entry name" value="HTH_ARSR"/>
    <property type="match status" value="1"/>
</dbReference>
<evidence type="ECO:0000313" key="6">
    <source>
        <dbReference type="Proteomes" id="UP000036923"/>
    </source>
</evidence>
<keyword evidence="1" id="KW-0805">Transcription regulation</keyword>
<keyword evidence="3" id="KW-0804">Transcription</keyword>
<accession>A0A0L6JP22</accession>
<evidence type="ECO:0000313" key="5">
    <source>
        <dbReference type="EMBL" id="KNY27112.1"/>
    </source>
</evidence>
<dbReference type="InterPro" id="IPR036390">
    <property type="entry name" value="WH_DNA-bd_sf"/>
</dbReference>
<evidence type="ECO:0000259" key="4">
    <source>
        <dbReference type="PROSITE" id="PS50987"/>
    </source>
</evidence>
<evidence type="ECO:0000256" key="1">
    <source>
        <dbReference type="ARBA" id="ARBA00023015"/>
    </source>
</evidence>
<dbReference type="InterPro" id="IPR001845">
    <property type="entry name" value="HTH_ArsR_DNA-bd_dom"/>
</dbReference>
<reference evidence="6" key="1">
    <citation type="submission" date="2015-07" db="EMBL/GenBank/DDBJ databases">
        <title>Near-Complete Genome Sequence of the Cellulolytic Bacterium Bacteroides (Pseudobacteroides) cellulosolvens ATCC 35603.</title>
        <authorList>
            <person name="Dassa B."/>
            <person name="Utturkar S.M."/>
            <person name="Klingeman D.M."/>
            <person name="Hurt R.A."/>
            <person name="Keller M."/>
            <person name="Xu J."/>
            <person name="Reddy Y.H.K."/>
            <person name="Borovok I."/>
            <person name="Grinberg I.R."/>
            <person name="Lamed R."/>
            <person name="Zhivin O."/>
            <person name="Bayer E.A."/>
            <person name="Brown S.D."/>
        </authorList>
    </citation>
    <scope>NUCLEOTIDE SEQUENCE [LARGE SCALE GENOMIC DNA]</scope>
    <source>
        <strain evidence="6">DSM 2933</strain>
    </source>
</reference>
<keyword evidence="2" id="KW-0238">DNA-binding</keyword>
<feature type="domain" description="HTH arsR-type" evidence="4">
    <location>
        <begin position="2"/>
        <end position="96"/>
    </location>
</feature>
<dbReference type="STRING" id="398512.Bccel_2377"/>
<dbReference type="RefSeq" id="WP_036941646.1">
    <property type="nucleotide sequence ID" value="NZ_JQKC01000016.1"/>
</dbReference>
<dbReference type="InterPro" id="IPR036388">
    <property type="entry name" value="WH-like_DNA-bd_sf"/>
</dbReference>
<dbReference type="GO" id="GO:0003700">
    <property type="term" value="F:DNA-binding transcription factor activity"/>
    <property type="evidence" value="ECO:0007669"/>
    <property type="project" value="InterPro"/>
</dbReference>
<evidence type="ECO:0000256" key="2">
    <source>
        <dbReference type="ARBA" id="ARBA00023125"/>
    </source>
</evidence>
<name>A0A0L6JP22_9FIRM</name>
<keyword evidence="6" id="KW-1185">Reference proteome</keyword>
<dbReference type="PROSITE" id="PS50987">
    <property type="entry name" value="HTH_ARSR_2"/>
    <property type="match status" value="1"/>
</dbReference>
<sequence>MEDLKKYEEKAEKLKVISHPQRLCIVKGLIGNNCNVTKIQECLGLPQSTVSQHIAKLRTAGIIEGKRNGLEVCYKVVDDEVVDIINILFNSSKDICD</sequence>
<dbReference type="Proteomes" id="UP000036923">
    <property type="component" value="Unassembled WGS sequence"/>
</dbReference>
<dbReference type="Pfam" id="PF01022">
    <property type="entry name" value="HTH_5"/>
    <property type="match status" value="1"/>
</dbReference>
<protein>
    <submittedName>
        <fullName evidence="5">Transcriptional regulator, ArsR family</fullName>
    </submittedName>
</protein>
<dbReference type="EMBL" id="LGTC01000001">
    <property type="protein sequence ID" value="KNY27112.1"/>
    <property type="molecule type" value="Genomic_DNA"/>
</dbReference>
<dbReference type="eggNOG" id="COG0640">
    <property type="taxonomic scope" value="Bacteria"/>
</dbReference>
<dbReference type="PANTHER" id="PTHR43132">
    <property type="entry name" value="ARSENICAL RESISTANCE OPERON REPRESSOR ARSR-RELATED"/>
    <property type="match status" value="1"/>
</dbReference>
<evidence type="ECO:0000256" key="3">
    <source>
        <dbReference type="ARBA" id="ARBA00023163"/>
    </source>
</evidence>
<dbReference type="NCBIfam" id="NF033788">
    <property type="entry name" value="HTH_metalloreg"/>
    <property type="match status" value="1"/>
</dbReference>
<dbReference type="SUPFAM" id="SSF46785">
    <property type="entry name" value="Winged helix' DNA-binding domain"/>
    <property type="match status" value="1"/>
</dbReference>
<organism evidence="5 6">
    <name type="scientific">Pseudobacteroides cellulosolvens ATCC 35603 = DSM 2933</name>
    <dbReference type="NCBI Taxonomy" id="398512"/>
    <lineage>
        <taxon>Bacteria</taxon>
        <taxon>Bacillati</taxon>
        <taxon>Bacillota</taxon>
        <taxon>Clostridia</taxon>
        <taxon>Eubacteriales</taxon>
        <taxon>Oscillospiraceae</taxon>
        <taxon>Pseudobacteroides</taxon>
    </lineage>
</organism>
<dbReference type="SMART" id="SM00418">
    <property type="entry name" value="HTH_ARSR"/>
    <property type="match status" value="1"/>
</dbReference>
<comment type="caution">
    <text evidence="5">The sequence shown here is derived from an EMBL/GenBank/DDBJ whole genome shotgun (WGS) entry which is preliminary data.</text>
</comment>
<dbReference type="PATRIC" id="fig|398512.5.peg.2479"/>
<gene>
    <name evidence="5" type="ORF">Bccel_2377</name>
</gene>
<dbReference type="AlphaFoldDB" id="A0A0L6JP22"/>
<dbReference type="Gene3D" id="1.10.10.10">
    <property type="entry name" value="Winged helix-like DNA-binding domain superfamily/Winged helix DNA-binding domain"/>
    <property type="match status" value="1"/>
</dbReference>
<dbReference type="GO" id="GO:0003677">
    <property type="term" value="F:DNA binding"/>
    <property type="evidence" value="ECO:0007669"/>
    <property type="project" value="UniProtKB-KW"/>
</dbReference>
<dbReference type="OrthoDB" id="9802016at2"/>
<dbReference type="InterPro" id="IPR011991">
    <property type="entry name" value="ArsR-like_HTH"/>
</dbReference>
<dbReference type="PRINTS" id="PR00778">
    <property type="entry name" value="HTHARSR"/>
</dbReference>
<proteinExistence type="predicted"/>